<dbReference type="AlphaFoldDB" id="A0A6N3ATJ7"/>
<gene>
    <name evidence="1" type="ORF">LRLFYP97_02185</name>
</gene>
<sequence length="72" mass="8379">MFFSYISKYYSWYVKRRLLTILGSHYLGDGCDTFSSIFHLYILTISQKETLGTLQSSLEPLYLVLIFHSQGS</sequence>
<proteinExistence type="predicted"/>
<accession>A0A6N3ATJ7</accession>
<evidence type="ECO:0000313" key="1">
    <source>
        <dbReference type="EMBL" id="VYT91052.1"/>
    </source>
</evidence>
<reference evidence="1" key="1">
    <citation type="submission" date="2019-11" db="EMBL/GenBank/DDBJ databases">
        <authorList>
            <person name="Feng L."/>
        </authorList>
    </citation>
    <scope>NUCLEOTIDE SEQUENCE</scope>
    <source>
        <strain evidence="1">LrhamnosusLFYP97</strain>
    </source>
</reference>
<dbReference type="EMBL" id="CACRTK010000041">
    <property type="protein sequence ID" value="VYT91052.1"/>
    <property type="molecule type" value="Genomic_DNA"/>
</dbReference>
<organism evidence="1">
    <name type="scientific">Lacticaseibacillus rhamnosus</name>
    <name type="common">Lactobacillus rhamnosus</name>
    <dbReference type="NCBI Taxonomy" id="47715"/>
    <lineage>
        <taxon>Bacteria</taxon>
        <taxon>Bacillati</taxon>
        <taxon>Bacillota</taxon>
        <taxon>Bacilli</taxon>
        <taxon>Lactobacillales</taxon>
        <taxon>Lactobacillaceae</taxon>
        <taxon>Lacticaseibacillus</taxon>
    </lineage>
</organism>
<protein>
    <submittedName>
        <fullName evidence="1">Uncharacterized protein</fullName>
    </submittedName>
</protein>
<name>A0A6N3ATJ7_LACRH</name>